<dbReference type="Pfam" id="PF05336">
    <property type="entry name" value="rhaM"/>
    <property type="match status" value="1"/>
</dbReference>
<sequence length="109" mass="12596">MQRHGQVVNVRAGKREEYLRLHAAVWPAVEETLTRCNVRNYSIFLLEDTLFAYYEYVGDDHDADMARIAADPVTQEWWTHTDPCQEPWGTGPPAGKGPWRDAAEVWHLD</sequence>
<dbReference type="Gene3D" id="3.30.70.100">
    <property type="match status" value="1"/>
</dbReference>
<evidence type="ECO:0000313" key="3">
    <source>
        <dbReference type="Proteomes" id="UP000612282"/>
    </source>
</evidence>
<evidence type="ECO:0008006" key="4">
    <source>
        <dbReference type="Google" id="ProtNLM"/>
    </source>
</evidence>
<name>A0ABQ3XDM0_9ACTN</name>
<comment type="caution">
    <text evidence="2">The sequence shown here is derived from an EMBL/GenBank/DDBJ whole genome shotgun (WGS) entry which is preliminary data.</text>
</comment>
<organism evidence="2 3">
    <name type="scientific">Actinoplanes couchii</name>
    <dbReference type="NCBI Taxonomy" id="403638"/>
    <lineage>
        <taxon>Bacteria</taxon>
        <taxon>Bacillati</taxon>
        <taxon>Actinomycetota</taxon>
        <taxon>Actinomycetes</taxon>
        <taxon>Micromonosporales</taxon>
        <taxon>Micromonosporaceae</taxon>
        <taxon>Actinoplanes</taxon>
    </lineage>
</organism>
<dbReference type="PANTHER" id="PTHR34389:SF2">
    <property type="entry name" value="L-RHAMNOSE MUTAROTASE"/>
    <property type="match status" value="1"/>
</dbReference>
<accession>A0ABQ3XDM0</accession>
<feature type="region of interest" description="Disordered" evidence="1">
    <location>
        <begin position="81"/>
        <end position="100"/>
    </location>
</feature>
<reference evidence="2 3" key="1">
    <citation type="submission" date="2021-01" db="EMBL/GenBank/DDBJ databases">
        <title>Whole genome shotgun sequence of Actinoplanes couchii NBRC 106145.</title>
        <authorList>
            <person name="Komaki H."/>
            <person name="Tamura T."/>
        </authorList>
    </citation>
    <scope>NUCLEOTIDE SEQUENCE [LARGE SCALE GENOMIC DNA]</scope>
    <source>
        <strain evidence="2 3">NBRC 106145</strain>
    </source>
</reference>
<evidence type="ECO:0000256" key="1">
    <source>
        <dbReference type="SAM" id="MobiDB-lite"/>
    </source>
</evidence>
<dbReference type="Proteomes" id="UP000612282">
    <property type="component" value="Unassembled WGS sequence"/>
</dbReference>
<dbReference type="InterPro" id="IPR011008">
    <property type="entry name" value="Dimeric_a/b-barrel"/>
</dbReference>
<keyword evidence="3" id="KW-1185">Reference proteome</keyword>
<dbReference type="RefSeq" id="WP_203798427.1">
    <property type="nucleotide sequence ID" value="NZ_BAAAQE010000018.1"/>
</dbReference>
<dbReference type="EMBL" id="BOMG01000060">
    <property type="protein sequence ID" value="GID56601.1"/>
    <property type="molecule type" value="Genomic_DNA"/>
</dbReference>
<dbReference type="SUPFAM" id="SSF54909">
    <property type="entry name" value="Dimeric alpha+beta barrel"/>
    <property type="match status" value="1"/>
</dbReference>
<protein>
    <recommendedName>
        <fullName evidence="4">L-rhamnose 1-epimerase</fullName>
    </recommendedName>
</protein>
<dbReference type="PANTHER" id="PTHR34389">
    <property type="entry name" value="L-RHAMNOSE MUTAROTASE"/>
    <property type="match status" value="1"/>
</dbReference>
<proteinExistence type="predicted"/>
<dbReference type="InterPro" id="IPR008000">
    <property type="entry name" value="Rham/fucose_mutarotase"/>
</dbReference>
<evidence type="ECO:0000313" key="2">
    <source>
        <dbReference type="EMBL" id="GID56601.1"/>
    </source>
</evidence>
<gene>
    <name evidence="2" type="ORF">Aco03nite_050050</name>
</gene>